<dbReference type="EMBL" id="CP059319">
    <property type="protein sequence ID" value="QTH23284.1"/>
    <property type="molecule type" value="Genomic_DNA"/>
</dbReference>
<name>A0A975D5W2_9SPHN</name>
<reference evidence="3" key="1">
    <citation type="submission" date="2020-07" db="EMBL/GenBank/DDBJ databases">
        <authorList>
            <person name="Camacho E."/>
        </authorList>
    </citation>
    <scope>NUCLEOTIDE SEQUENCE</scope>
    <source>
        <strain evidence="3">MPO218</strain>
    </source>
</reference>
<dbReference type="GO" id="GO:0016491">
    <property type="term" value="F:oxidoreductase activity"/>
    <property type="evidence" value="ECO:0007669"/>
    <property type="project" value="UniProtKB-KW"/>
</dbReference>
<protein>
    <submittedName>
        <fullName evidence="3">SDR family oxidoreductase</fullName>
    </submittedName>
</protein>
<evidence type="ECO:0000313" key="4">
    <source>
        <dbReference type="Proteomes" id="UP000664914"/>
    </source>
</evidence>
<proteinExistence type="inferred from homology"/>
<dbReference type="Proteomes" id="UP000664914">
    <property type="component" value="Chromosome"/>
</dbReference>
<dbReference type="InterPro" id="IPR036291">
    <property type="entry name" value="NAD(P)-bd_dom_sf"/>
</dbReference>
<organism evidence="3 4">
    <name type="scientific">Rhizorhabdus wittichii</name>
    <dbReference type="NCBI Taxonomy" id="160791"/>
    <lineage>
        <taxon>Bacteria</taxon>
        <taxon>Pseudomonadati</taxon>
        <taxon>Pseudomonadota</taxon>
        <taxon>Alphaproteobacteria</taxon>
        <taxon>Sphingomonadales</taxon>
        <taxon>Sphingomonadaceae</taxon>
        <taxon>Rhizorhabdus</taxon>
    </lineage>
</organism>
<sequence length="251" mass="26103">MVSDPSPPSAAAAGNPSIGRRLEGRTALVTGALSGIGQAAADRLEAEGARVFRLDLSPAEGERRIAADVSDLSAWRQVAELIRAETPTLDILVNSAGIFGLGSLAEHSAESFYRFFAVNQLGPALGIKALLPLLRRAGNASVVNVASGAALFGFDNALGYMSSKWGLRGASRALARELAPEVRVNCIFPGLIDTPMAGINSAERQSDIAERTPLKRIGRPEEVAAAIAFLASDDASYITGSELTIDGGICA</sequence>
<dbReference type="CDD" id="cd05233">
    <property type="entry name" value="SDR_c"/>
    <property type="match status" value="1"/>
</dbReference>
<dbReference type="PRINTS" id="PR00081">
    <property type="entry name" value="GDHRDH"/>
</dbReference>
<dbReference type="Pfam" id="PF13561">
    <property type="entry name" value="adh_short_C2"/>
    <property type="match status" value="1"/>
</dbReference>
<dbReference type="AlphaFoldDB" id="A0A975D5W2"/>
<keyword evidence="2" id="KW-0560">Oxidoreductase</keyword>
<evidence type="ECO:0000256" key="1">
    <source>
        <dbReference type="ARBA" id="ARBA00006484"/>
    </source>
</evidence>
<dbReference type="RefSeq" id="WP_011951770.1">
    <property type="nucleotide sequence ID" value="NZ_CP059319.1"/>
</dbReference>
<dbReference type="PRINTS" id="PR00080">
    <property type="entry name" value="SDRFAMILY"/>
</dbReference>
<dbReference type="SUPFAM" id="SSF51735">
    <property type="entry name" value="NAD(P)-binding Rossmann-fold domains"/>
    <property type="match status" value="1"/>
</dbReference>
<evidence type="ECO:0000256" key="2">
    <source>
        <dbReference type="ARBA" id="ARBA00023002"/>
    </source>
</evidence>
<dbReference type="FunFam" id="3.40.50.720:FF:000084">
    <property type="entry name" value="Short-chain dehydrogenase reductase"/>
    <property type="match status" value="1"/>
</dbReference>
<comment type="similarity">
    <text evidence="1">Belongs to the short-chain dehydrogenases/reductases (SDR) family.</text>
</comment>
<gene>
    <name evidence="3" type="ORF">HRJ34_07235</name>
</gene>
<dbReference type="OMA" id="PKPFIEH"/>
<evidence type="ECO:0000313" key="3">
    <source>
        <dbReference type="EMBL" id="QTH23284.1"/>
    </source>
</evidence>
<accession>A0A975D5W2</accession>
<dbReference type="Gene3D" id="3.40.50.720">
    <property type="entry name" value="NAD(P)-binding Rossmann-like Domain"/>
    <property type="match status" value="1"/>
</dbReference>
<dbReference type="PANTHER" id="PTHR43639:SF1">
    <property type="entry name" value="SHORT-CHAIN DEHYDROGENASE_REDUCTASE FAMILY PROTEIN"/>
    <property type="match status" value="1"/>
</dbReference>
<dbReference type="InterPro" id="IPR002347">
    <property type="entry name" value="SDR_fam"/>
</dbReference>
<reference evidence="3" key="2">
    <citation type="submission" date="2021-04" db="EMBL/GenBank/DDBJ databases">
        <title>Isolation and genomic analysis of the ibuprofen-degrading bacterium Sphingomonas strain MPO218.</title>
        <authorList>
            <person name="Aulestia M."/>
            <person name="Flores A."/>
            <person name="Mangas E.L."/>
            <person name="Perez-Pulido A.J."/>
            <person name="Santero E."/>
            <person name="Camacho E.M."/>
        </authorList>
    </citation>
    <scope>NUCLEOTIDE SEQUENCE</scope>
    <source>
        <strain evidence="3">MPO218</strain>
    </source>
</reference>
<dbReference type="PANTHER" id="PTHR43639">
    <property type="entry name" value="OXIDOREDUCTASE, SHORT-CHAIN DEHYDROGENASE/REDUCTASE FAMILY (AFU_ORTHOLOGUE AFUA_5G02870)"/>
    <property type="match status" value="1"/>
</dbReference>